<reference evidence="5 6" key="1">
    <citation type="submission" date="2018-08" db="EMBL/GenBank/DDBJ databases">
        <title>Genomic Encyclopedia of Archaeal and Bacterial Type Strains, Phase II (KMG-II): from individual species to whole genera.</title>
        <authorList>
            <person name="Goeker M."/>
        </authorList>
    </citation>
    <scope>NUCLEOTIDE SEQUENCE [LARGE SCALE GENOMIC DNA]</scope>
    <source>
        <strain evidence="5 6">DSM 582</strain>
    </source>
</reference>
<evidence type="ECO:0000256" key="1">
    <source>
        <dbReference type="ARBA" id="ARBA00023015"/>
    </source>
</evidence>
<dbReference type="Proteomes" id="UP000256794">
    <property type="component" value="Unassembled WGS sequence"/>
</dbReference>
<dbReference type="AlphaFoldDB" id="A0AAQ0HGJ4"/>
<evidence type="ECO:0000259" key="4">
    <source>
        <dbReference type="PROSITE" id="PS50949"/>
    </source>
</evidence>
<evidence type="ECO:0000256" key="2">
    <source>
        <dbReference type="ARBA" id="ARBA00023125"/>
    </source>
</evidence>
<name>A0AAQ0HGJ4_PARVE</name>
<dbReference type="EMBL" id="QUMX01000019">
    <property type="protein sequence ID" value="REG45737.1"/>
    <property type="molecule type" value="Genomic_DNA"/>
</dbReference>
<dbReference type="InterPro" id="IPR008920">
    <property type="entry name" value="TF_FadR/GntR_C"/>
</dbReference>
<gene>
    <name evidence="5" type="ORF">ATH84_10195</name>
</gene>
<dbReference type="InterPro" id="IPR036388">
    <property type="entry name" value="WH-like_DNA-bd_sf"/>
</dbReference>
<dbReference type="InterPro" id="IPR000524">
    <property type="entry name" value="Tscrpt_reg_HTH_GntR"/>
</dbReference>
<evidence type="ECO:0000313" key="5">
    <source>
        <dbReference type="EMBL" id="REG45737.1"/>
    </source>
</evidence>
<dbReference type="SMART" id="SM00895">
    <property type="entry name" value="FCD"/>
    <property type="match status" value="1"/>
</dbReference>
<evidence type="ECO:0000313" key="6">
    <source>
        <dbReference type="Proteomes" id="UP000256794"/>
    </source>
</evidence>
<sequence>MATGGREYFALPRVLRYDGAQGGCREKQVINQSDRAVAVLQQLIERGELRPGSMVSERSLMELTGFGRTPIREAIQRLALSRMLRIHPSRGIEIPAISVEDQLSALEVRRATEVLAIALACERATQAERQQMRDLAASLEGEFSLEDYAETVRQTHALVIQAAHNPYLEALMTPLQALSRRFWVMHIQDEAADIGIGKAFHRRILTAIAEGDAGAATSASMELNDYLVRFALDVVSMRARPRGIAVSAP</sequence>
<accession>A0AAQ0HGJ4</accession>
<organism evidence="5 6">
    <name type="scientific">Paracoccus versutus</name>
    <name type="common">Thiobacillus versutus</name>
    <dbReference type="NCBI Taxonomy" id="34007"/>
    <lineage>
        <taxon>Bacteria</taxon>
        <taxon>Pseudomonadati</taxon>
        <taxon>Pseudomonadota</taxon>
        <taxon>Alphaproteobacteria</taxon>
        <taxon>Rhodobacterales</taxon>
        <taxon>Paracoccaceae</taxon>
        <taxon>Paracoccus</taxon>
    </lineage>
</organism>
<evidence type="ECO:0000256" key="3">
    <source>
        <dbReference type="ARBA" id="ARBA00023163"/>
    </source>
</evidence>
<dbReference type="InterPro" id="IPR011711">
    <property type="entry name" value="GntR_C"/>
</dbReference>
<comment type="caution">
    <text evidence="5">The sequence shown here is derived from an EMBL/GenBank/DDBJ whole genome shotgun (WGS) entry which is preliminary data.</text>
</comment>
<dbReference type="InterPro" id="IPR036390">
    <property type="entry name" value="WH_DNA-bd_sf"/>
</dbReference>
<dbReference type="SUPFAM" id="SSF46785">
    <property type="entry name" value="Winged helix' DNA-binding domain"/>
    <property type="match status" value="1"/>
</dbReference>
<keyword evidence="2 5" id="KW-0238">DNA-binding</keyword>
<dbReference type="PANTHER" id="PTHR43537:SF5">
    <property type="entry name" value="UXU OPERON TRANSCRIPTIONAL REGULATOR"/>
    <property type="match status" value="1"/>
</dbReference>
<protein>
    <submittedName>
        <fullName evidence="5">DNA-binding GntR family transcriptional regulator</fullName>
    </submittedName>
</protein>
<dbReference type="PROSITE" id="PS50949">
    <property type="entry name" value="HTH_GNTR"/>
    <property type="match status" value="1"/>
</dbReference>
<dbReference type="PANTHER" id="PTHR43537">
    <property type="entry name" value="TRANSCRIPTIONAL REGULATOR, GNTR FAMILY"/>
    <property type="match status" value="1"/>
</dbReference>
<dbReference type="GO" id="GO:0003677">
    <property type="term" value="F:DNA binding"/>
    <property type="evidence" value="ECO:0007669"/>
    <property type="project" value="UniProtKB-KW"/>
</dbReference>
<dbReference type="GO" id="GO:0003700">
    <property type="term" value="F:DNA-binding transcription factor activity"/>
    <property type="evidence" value="ECO:0007669"/>
    <property type="project" value="InterPro"/>
</dbReference>
<keyword evidence="6" id="KW-1185">Reference proteome</keyword>
<proteinExistence type="predicted"/>
<dbReference type="Pfam" id="PF07729">
    <property type="entry name" value="FCD"/>
    <property type="match status" value="1"/>
</dbReference>
<keyword evidence="1" id="KW-0805">Transcription regulation</keyword>
<dbReference type="SMART" id="SM00345">
    <property type="entry name" value="HTH_GNTR"/>
    <property type="match status" value="1"/>
</dbReference>
<feature type="domain" description="HTH gntR-type" evidence="4">
    <location>
        <begin position="30"/>
        <end position="97"/>
    </location>
</feature>
<keyword evidence="3" id="KW-0804">Transcription</keyword>
<dbReference type="SUPFAM" id="SSF48008">
    <property type="entry name" value="GntR ligand-binding domain-like"/>
    <property type="match status" value="1"/>
</dbReference>
<dbReference type="Gene3D" id="1.10.10.10">
    <property type="entry name" value="Winged helix-like DNA-binding domain superfamily/Winged helix DNA-binding domain"/>
    <property type="match status" value="1"/>
</dbReference>
<dbReference type="Gene3D" id="1.20.120.530">
    <property type="entry name" value="GntR ligand-binding domain-like"/>
    <property type="match status" value="1"/>
</dbReference>
<dbReference type="Pfam" id="PF00392">
    <property type="entry name" value="GntR"/>
    <property type="match status" value="1"/>
</dbReference>